<feature type="signal peptide" evidence="8">
    <location>
        <begin position="1"/>
        <end position="20"/>
    </location>
</feature>
<dbReference type="PANTHER" id="PTHR35093">
    <property type="entry name" value="OUTER MEMBRANE PROTEIN NMB0088-RELATED"/>
    <property type="match status" value="1"/>
</dbReference>
<keyword evidence="5 8" id="KW-0732">Signal</keyword>
<evidence type="ECO:0000313" key="10">
    <source>
        <dbReference type="Proteomes" id="UP000501726"/>
    </source>
</evidence>
<evidence type="ECO:0000256" key="4">
    <source>
        <dbReference type="ARBA" id="ARBA00022692"/>
    </source>
</evidence>
<sequence length="438" mass="47329">MLDSKAFFFITALLPFTVQASGFALIEQSASGQGLSYAGAAANAEDASVMWFNPAGLTQIKGRQFVGALHVIAPQLAFADSGSYRESPLPAAGGLLGAIGLSGGALTGANDDGAQLGAVPNFFWKTHYRDVDFGFGVNVPYGSHLLYDENWVGRYHAVETDLKTVNLNPAVAKQITPWLAFGAGANVQYVDLILSQKMNNNLTLNGGAVDGDAFAQADSIGFGYNLGIMLTPTDSTTIGLAYRSTVRHAAQGEITYRGLTDIAYSLVNVENGSYGLSSTVNLPATTMLSVKQGLGDKVALLADATLTEWRQFKELVIEFDSEQEALNSRQNFQDAWRYSIGALYHSSPSLTWRTGFAIDHTPVPDAQSRSPRTPDSKRTWYSVGLGYQVSKSLKMDLAYSYLRGEPAPVNYTTDDVHFLVGEYAAKVDIFSGQLVWRY</sequence>
<proteinExistence type="inferred from homology"/>
<evidence type="ECO:0000313" key="9">
    <source>
        <dbReference type="EMBL" id="BBP45319.1"/>
    </source>
</evidence>
<evidence type="ECO:0000256" key="7">
    <source>
        <dbReference type="ARBA" id="ARBA00023237"/>
    </source>
</evidence>
<keyword evidence="4" id="KW-0812">Transmembrane</keyword>
<dbReference type="Gene3D" id="2.40.160.60">
    <property type="entry name" value="Outer membrane protein transport protein (OMPP1/FadL/TodX)"/>
    <property type="match status" value="1"/>
</dbReference>
<name>A0A6F8PT86_9GAMM</name>
<dbReference type="Proteomes" id="UP000501726">
    <property type="component" value="Chromosome"/>
</dbReference>
<dbReference type="RefSeq" id="WP_173270939.1">
    <property type="nucleotide sequence ID" value="NZ_AP021889.1"/>
</dbReference>
<dbReference type="EMBL" id="AP021889">
    <property type="protein sequence ID" value="BBP45319.1"/>
    <property type="molecule type" value="Genomic_DNA"/>
</dbReference>
<evidence type="ECO:0000256" key="6">
    <source>
        <dbReference type="ARBA" id="ARBA00023136"/>
    </source>
</evidence>
<evidence type="ECO:0000256" key="3">
    <source>
        <dbReference type="ARBA" id="ARBA00022452"/>
    </source>
</evidence>
<dbReference type="GO" id="GO:0015483">
    <property type="term" value="F:long-chain fatty acid transporting porin activity"/>
    <property type="evidence" value="ECO:0007669"/>
    <property type="project" value="TreeGrafter"/>
</dbReference>
<accession>A0A6F8PT86</accession>
<evidence type="ECO:0000256" key="2">
    <source>
        <dbReference type="ARBA" id="ARBA00008163"/>
    </source>
</evidence>
<protein>
    <submittedName>
        <fullName evidence="9">Fatty acid transporter</fullName>
    </submittedName>
</protein>
<keyword evidence="3" id="KW-1134">Transmembrane beta strand</keyword>
<organism evidence="9 10">
    <name type="scientific">Thiosulfatimonas sediminis</name>
    <dbReference type="NCBI Taxonomy" id="2675054"/>
    <lineage>
        <taxon>Bacteria</taxon>
        <taxon>Pseudomonadati</taxon>
        <taxon>Pseudomonadota</taxon>
        <taxon>Gammaproteobacteria</taxon>
        <taxon>Thiotrichales</taxon>
        <taxon>Piscirickettsiaceae</taxon>
        <taxon>Thiosulfatimonas</taxon>
    </lineage>
</organism>
<keyword evidence="7" id="KW-0998">Cell outer membrane</keyword>
<dbReference type="Pfam" id="PF03349">
    <property type="entry name" value="Toluene_X"/>
    <property type="match status" value="1"/>
</dbReference>
<evidence type="ECO:0000256" key="8">
    <source>
        <dbReference type="SAM" id="SignalP"/>
    </source>
</evidence>
<keyword evidence="10" id="KW-1185">Reference proteome</keyword>
<comment type="subcellular location">
    <subcellularLocation>
        <location evidence="1">Cell outer membrane</location>
        <topology evidence="1">Multi-pass membrane protein</topology>
    </subcellularLocation>
</comment>
<reference evidence="10" key="1">
    <citation type="submission" date="2019-11" db="EMBL/GenBank/DDBJ databases">
        <title>Isolation and characterization of two novel species in the genus Thiomicrorhabdus.</title>
        <authorList>
            <person name="Mochizuki J."/>
            <person name="Kojima H."/>
            <person name="Fukui M."/>
        </authorList>
    </citation>
    <scope>NUCLEOTIDE SEQUENCE [LARGE SCALE GENOMIC DNA]</scope>
    <source>
        <strain evidence="10">aks77</strain>
    </source>
</reference>
<dbReference type="GO" id="GO:0009279">
    <property type="term" value="C:cell outer membrane"/>
    <property type="evidence" value="ECO:0007669"/>
    <property type="project" value="UniProtKB-SubCell"/>
</dbReference>
<dbReference type="InterPro" id="IPR005017">
    <property type="entry name" value="OMPP1/FadL/TodX"/>
</dbReference>
<dbReference type="SUPFAM" id="SSF56935">
    <property type="entry name" value="Porins"/>
    <property type="match status" value="1"/>
</dbReference>
<comment type="similarity">
    <text evidence="2">Belongs to the OmpP1/FadL family.</text>
</comment>
<dbReference type="KEGG" id="tse:THMIRHAS_06920"/>
<feature type="chain" id="PRO_5026179073" evidence="8">
    <location>
        <begin position="21"/>
        <end position="438"/>
    </location>
</feature>
<evidence type="ECO:0000256" key="1">
    <source>
        <dbReference type="ARBA" id="ARBA00004571"/>
    </source>
</evidence>
<dbReference type="AlphaFoldDB" id="A0A6F8PT86"/>
<keyword evidence="6" id="KW-0472">Membrane</keyword>
<gene>
    <name evidence="9" type="ORF">THMIRHAS_06920</name>
</gene>
<evidence type="ECO:0000256" key="5">
    <source>
        <dbReference type="ARBA" id="ARBA00022729"/>
    </source>
</evidence>
<dbReference type="PANTHER" id="PTHR35093:SF8">
    <property type="entry name" value="OUTER MEMBRANE PROTEIN NMB0088-RELATED"/>
    <property type="match status" value="1"/>
</dbReference>